<keyword evidence="2" id="KW-0472">Membrane</keyword>
<evidence type="ECO:0000313" key="4">
    <source>
        <dbReference type="Proteomes" id="UP000663292"/>
    </source>
</evidence>
<feature type="transmembrane region" description="Helical" evidence="2">
    <location>
        <begin position="171"/>
        <end position="192"/>
    </location>
</feature>
<feature type="compositionally biased region" description="Basic and acidic residues" evidence="1">
    <location>
        <begin position="1"/>
        <end position="15"/>
    </location>
</feature>
<dbReference type="Proteomes" id="UP000663292">
    <property type="component" value="Chromosome"/>
</dbReference>
<keyword evidence="2" id="KW-0812">Transmembrane</keyword>
<dbReference type="EMBL" id="CP064791">
    <property type="protein sequence ID" value="QSG14674.1"/>
    <property type="molecule type" value="Genomic_DNA"/>
</dbReference>
<organism evidence="3 4">
    <name type="scientific">Halapricum desulfuricans</name>
    <dbReference type="NCBI Taxonomy" id="2841257"/>
    <lineage>
        <taxon>Archaea</taxon>
        <taxon>Methanobacteriati</taxon>
        <taxon>Methanobacteriota</taxon>
        <taxon>Stenosarchaea group</taxon>
        <taxon>Halobacteria</taxon>
        <taxon>Halobacteriales</taxon>
        <taxon>Haloarculaceae</taxon>
        <taxon>Halapricum</taxon>
    </lineage>
</organism>
<feature type="transmembrane region" description="Helical" evidence="2">
    <location>
        <begin position="129"/>
        <end position="151"/>
    </location>
</feature>
<accession>A0A897NQF3</accession>
<dbReference type="RefSeq" id="WP_229122722.1">
    <property type="nucleotide sequence ID" value="NZ_CP064791.1"/>
</dbReference>
<dbReference type="AlphaFoldDB" id="A0A897NQF3"/>
<evidence type="ECO:0000256" key="2">
    <source>
        <dbReference type="SAM" id="Phobius"/>
    </source>
</evidence>
<sequence>MTDQRGGDSNEHGDASPEATCPRCGSSITEHGGTCPDCGLVFLDEDGGLTEEAADALFEDRDLDIAEGTYVPQWVRLLVALAITAPMAPVVLFVVGSVVSLPLWLSGLVFLSGWFLPAMALARLAVPSSIVAAGLVVLGATLASTPVLIVAGRAILGVDAQSIGAFGSDAWAAQTAFLAVGSVVLVLGVFLYRYAGRKRNQWARDRQP</sequence>
<reference evidence="3 4" key="1">
    <citation type="submission" date="2020-11" db="EMBL/GenBank/DDBJ databases">
        <title>Carbohydrate-dependent, anaerobic sulfur respiration: A novel catabolism in halophilic archaea.</title>
        <authorList>
            <person name="Sorokin D.Y."/>
            <person name="Messina E."/>
            <person name="Smedile F."/>
            <person name="La Cono V."/>
            <person name="Hallsworth J.E."/>
            <person name="Yakimov M.M."/>
        </authorList>
    </citation>
    <scope>NUCLEOTIDE SEQUENCE [LARGE SCALE GENOMIC DNA]</scope>
    <source>
        <strain evidence="3 4">HSR-Est</strain>
    </source>
</reference>
<feature type="region of interest" description="Disordered" evidence="1">
    <location>
        <begin position="1"/>
        <end position="23"/>
    </location>
</feature>
<feature type="transmembrane region" description="Helical" evidence="2">
    <location>
        <begin position="74"/>
        <end position="95"/>
    </location>
</feature>
<gene>
    <name evidence="3" type="ORF">HSEST_1141</name>
</gene>
<evidence type="ECO:0000313" key="3">
    <source>
        <dbReference type="EMBL" id="QSG14674.1"/>
    </source>
</evidence>
<keyword evidence="4" id="KW-1185">Reference proteome</keyword>
<name>A0A897NQF3_9EURY</name>
<feature type="transmembrane region" description="Helical" evidence="2">
    <location>
        <begin position="101"/>
        <end position="122"/>
    </location>
</feature>
<dbReference type="GeneID" id="68857777"/>
<evidence type="ECO:0000256" key="1">
    <source>
        <dbReference type="SAM" id="MobiDB-lite"/>
    </source>
</evidence>
<protein>
    <submittedName>
        <fullName evidence="3">Putative membrane protein fused to Zn ribbon domain</fullName>
    </submittedName>
</protein>
<proteinExistence type="predicted"/>
<keyword evidence="2" id="KW-1133">Transmembrane helix</keyword>